<proteinExistence type="inferred from homology"/>
<evidence type="ECO:0000256" key="2">
    <source>
        <dbReference type="ARBA" id="ARBA00022723"/>
    </source>
</evidence>
<evidence type="ECO:0000313" key="5">
    <source>
        <dbReference type="Proteomes" id="UP000813385"/>
    </source>
</evidence>
<dbReference type="GO" id="GO:0018773">
    <property type="term" value="F:acetylpyruvate hydrolase activity"/>
    <property type="evidence" value="ECO:0007669"/>
    <property type="project" value="TreeGrafter"/>
</dbReference>
<dbReference type="Gene3D" id="3.90.850.10">
    <property type="entry name" value="Fumarylacetoacetase-like, C-terminal domain"/>
    <property type="match status" value="1"/>
</dbReference>
<dbReference type="GO" id="GO:0046872">
    <property type="term" value="F:metal ion binding"/>
    <property type="evidence" value="ECO:0007669"/>
    <property type="project" value="UniProtKB-KW"/>
</dbReference>
<dbReference type="AlphaFoldDB" id="A0A8K0X968"/>
<keyword evidence="2" id="KW-0479">Metal-binding</keyword>
<keyword evidence="5" id="KW-1185">Reference proteome</keyword>
<dbReference type="SUPFAM" id="SSF56529">
    <property type="entry name" value="FAH"/>
    <property type="match status" value="1"/>
</dbReference>
<evidence type="ECO:0000259" key="3">
    <source>
        <dbReference type="Pfam" id="PF01557"/>
    </source>
</evidence>
<feature type="domain" description="Fumarylacetoacetase-like C-terminal" evidence="3">
    <location>
        <begin position="20"/>
        <end position="214"/>
    </location>
</feature>
<dbReference type="OrthoDB" id="74910at2759"/>
<dbReference type="PANTHER" id="PTHR11820">
    <property type="entry name" value="ACYLPYRUVASE"/>
    <property type="match status" value="1"/>
</dbReference>
<dbReference type="InterPro" id="IPR036663">
    <property type="entry name" value="Fumarylacetoacetase_C_sf"/>
</dbReference>
<comment type="caution">
    <text evidence="4">The sequence shown here is derived from an EMBL/GenBank/DDBJ whole genome shotgun (WGS) entry which is preliminary data.</text>
</comment>
<protein>
    <submittedName>
        <fullName evidence="4">Fumarylacetoacetate hydrolase domain-containing protein</fullName>
    </submittedName>
</protein>
<dbReference type="GO" id="GO:0005739">
    <property type="term" value="C:mitochondrion"/>
    <property type="evidence" value="ECO:0007669"/>
    <property type="project" value="TreeGrafter"/>
</dbReference>
<accession>A0A8K0X968</accession>
<comment type="similarity">
    <text evidence="1">Belongs to the FAH family.</text>
</comment>
<dbReference type="FunFam" id="3.90.850.10:FF:000003">
    <property type="entry name" value="Fumarylacetoacetate hydrolase domain-containing 1"/>
    <property type="match status" value="1"/>
</dbReference>
<keyword evidence="4" id="KW-0378">Hydrolase</keyword>
<name>A0A8K0X968_9PEZI</name>
<dbReference type="GO" id="GO:0019752">
    <property type="term" value="P:carboxylic acid metabolic process"/>
    <property type="evidence" value="ECO:0007669"/>
    <property type="project" value="UniProtKB-ARBA"/>
</dbReference>
<reference evidence="4" key="1">
    <citation type="journal article" date="2021" name="Nat. Commun.">
        <title>Genetic determinants of endophytism in the Arabidopsis root mycobiome.</title>
        <authorList>
            <person name="Mesny F."/>
            <person name="Miyauchi S."/>
            <person name="Thiergart T."/>
            <person name="Pickel B."/>
            <person name="Atanasova L."/>
            <person name="Karlsson M."/>
            <person name="Huettel B."/>
            <person name="Barry K.W."/>
            <person name="Haridas S."/>
            <person name="Chen C."/>
            <person name="Bauer D."/>
            <person name="Andreopoulos W."/>
            <person name="Pangilinan J."/>
            <person name="LaButti K."/>
            <person name="Riley R."/>
            <person name="Lipzen A."/>
            <person name="Clum A."/>
            <person name="Drula E."/>
            <person name="Henrissat B."/>
            <person name="Kohler A."/>
            <person name="Grigoriev I.V."/>
            <person name="Martin F.M."/>
            <person name="Hacquard S."/>
        </authorList>
    </citation>
    <scope>NUCLEOTIDE SEQUENCE</scope>
    <source>
        <strain evidence="4">MPI-CAGE-AT-0016</strain>
    </source>
</reference>
<dbReference type="InterPro" id="IPR011234">
    <property type="entry name" value="Fumarylacetoacetase-like_C"/>
</dbReference>
<gene>
    <name evidence="4" type="ORF">B0T11DRAFT_324002</name>
</gene>
<sequence>MSLLFKRSMATAASLKQAGKIVCVGRNYADHIKELNSAKPKQPFFFLKPASSILLPGDGPVLRPKGVDMHYEIELAAVIGKQVRDSDPEDLEGALASIDSYAMSIDMTARNVQNEAKKKGLPWSIAKGFDTFLPVSGLIPKSAIPDPHNVEVFLKVNGETKQDASTNLMLYQIPRLLADISKVMTLEKGDIILTGTPAGVGPAVPGDVITAGIRVNGKELEAGRIEVAVEENPSSYVFKET</sequence>
<dbReference type="Proteomes" id="UP000813385">
    <property type="component" value="Unassembled WGS sequence"/>
</dbReference>
<dbReference type="PANTHER" id="PTHR11820:SF7">
    <property type="entry name" value="ACYLPYRUVASE FAHD1, MITOCHONDRIAL"/>
    <property type="match status" value="1"/>
</dbReference>
<dbReference type="EMBL" id="JAGPXD010000001">
    <property type="protein sequence ID" value="KAH7376054.1"/>
    <property type="molecule type" value="Genomic_DNA"/>
</dbReference>
<dbReference type="Pfam" id="PF01557">
    <property type="entry name" value="FAA_hydrolase"/>
    <property type="match status" value="1"/>
</dbReference>
<evidence type="ECO:0000313" key="4">
    <source>
        <dbReference type="EMBL" id="KAH7376054.1"/>
    </source>
</evidence>
<organism evidence="4 5">
    <name type="scientific">Plectosphaerella cucumerina</name>
    <dbReference type="NCBI Taxonomy" id="40658"/>
    <lineage>
        <taxon>Eukaryota</taxon>
        <taxon>Fungi</taxon>
        <taxon>Dikarya</taxon>
        <taxon>Ascomycota</taxon>
        <taxon>Pezizomycotina</taxon>
        <taxon>Sordariomycetes</taxon>
        <taxon>Hypocreomycetidae</taxon>
        <taxon>Glomerellales</taxon>
        <taxon>Plectosphaerellaceae</taxon>
        <taxon>Plectosphaerella</taxon>
    </lineage>
</organism>
<evidence type="ECO:0000256" key="1">
    <source>
        <dbReference type="ARBA" id="ARBA00010211"/>
    </source>
</evidence>